<dbReference type="EMBL" id="LAZR01000798">
    <property type="protein sequence ID" value="KKN57556.1"/>
    <property type="molecule type" value="Genomic_DNA"/>
</dbReference>
<comment type="caution">
    <text evidence="1">The sequence shown here is derived from an EMBL/GenBank/DDBJ whole genome shotgun (WGS) entry which is preliminary data.</text>
</comment>
<protein>
    <submittedName>
        <fullName evidence="1">Uncharacterized protein</fullName>
    </submittedName>
</protein>
<name>A0A0F9U8H0_9ZZZZ</name>
<gene>
    <name evidence="1" type="ORF">LCGC14_0561020</name>
</gene>
<sequence length="147" mass="17352">MDTSEQYIKMCNCPEIQGIFAARPEVYYGNWIPGDFFYRWDTKENGVYEKAADEEGYYYNGKLDNATWLPRQDQLQEMVGDLPEATERASVELLGCFTSWCYTEDARGFRKWTPGAYQFTSMEQLWLAFCMHELHSKTWDGDKWKDV</sequence>
<proteinExistence type="predicted"/>
<reference evidence="1" key="1">
    <citation type="journal article" date="2015" name="Nature">
        <title>Complex archaea that bridge the gap between prokaryotes and eukaryotes.</title>
        <authorList>
            <person name="Spang A."/>
            <person name="Saw J.H."/>
            <person name="Jorgensen S.L."/>
            <person name="Zaremba-Niedzwiedzka K."/>
            <person name="Martijn J."/>
            <person name="Lind A.E."/>
            <person name="van Eijk R."/>
            <person name="Schleper C."/>
            <person name="Guy L."/>
            <person name="Ettema T.J."/>
        </authorList>
    </citation>
    <scope>NUCLEOTIDE SEQUENCE</scope>
</reference>
<evidence type="ECO:0000313" key="1">
    <source>
        <dbReference type="EMBL" id="KKN57556.1"/>
    </source>
</evidence>
<accession>A0A0F9U8H0</accession>
<organism evidence="1">
    <name type="scientific">marine sediment metagenome</name>
    <dbReference type="NCBI Taxonomy" id="412755"/>
    <lineage>
        <taxon>unclassified sequences</taxon>
        <taxon>metagenomes</taxon>
        <taxon>ecological metagenomes</taxon>
    </lineage>
</organism>
<dbReference type="AlphaFoldDB" id="A0A0F9U8H0"/>